<evidence type="ECO:0000313" key="3">
    <source>
        <dbReference type="EMBL" id="RVT50912.1"/>
    </source>
</evidence>
<accession>A0A437JUK0</accession>
<feature type="signal peptide" evidence="1">
    <location>
        <begin position="1"/>
        <end position="21"/>
    </location>
</feature>
<gene>
    <name evidence="3" type="ORF">ENE75_14000</name>
</gene>
<keyword evidence="4" id="KW-1185">Reference proteome</keyword>
<feature type="chain" id="PRO_5019304704" evidence="1">
    <location>
        <begin position="22"/>
        <end position="261"/>
    </location>
</feature>
<sequence length="261" mass="27441">MLSRRTLVLAAILLPGMAANAALEARDLDGEASTAEAWYDTLLDITWLADANHAHTSGAHLADGGRMTWAQASGWVAGLSFTHPDTGQAIDGWRLPQSQPLDGVAFNLAYRPDGSSDFGWNIANAGTVNAGSTAHELAHLYYVTLGHTQAYLSPDGAPSGCTHRLGRPDSCLQHTGPFVNVGADGLGVYWQAHDFGPLLGAAVFAMADGGEGRDVPASLYAAWAVHPGDVAAPVPEPGTWALWGAGLVALARVRRPSRWRS</sequence>
<protein>
    <submittedName>
        <fullName evidence="3">PEP-CTERM sorting domain-containing protein</fullName>
    </submittedName>
</protein>
<dbReference type="Pfam" id="PF07589">
    <property type="entry name" value="PEP-CTERM"/>
    <property type="match status" value="1"/>
</dbReference>
<dbReference type="InterPro" id="IPR013424">
    <property type="entry name" value="Ice-binding_C"/>
</dbReference>
<name>A0A437JUK0_9BURK</name>
<evidence type="ECO:0000259" key="2">
    <source>
        <dbReference type="Pfam" id="PF07589"/>
    </source>
</evidence>
<dbReference type="OrthoDB" id="8537107at2"/>
<dbReference type="Proteomes" id="UP000288178">
    <property type="component" value="Unassembled WGS sequence"/>
</dbReference>
<dbReference type="AlphaFoldDB" id="A0A437JUK0"/>
<dbReference type="RefSeq" id="WP_128198938.1">
    <property type="nucleotide sequence ID" value="NZ_SACT01000004.1"/>
</dbReference>
<comment type="caution">
    <text evidence="3">The sequence shown here is derived from an EMBL/GenBank/DDBJ whole genome shotgun (WGS) entry which is preliminary data.</text>
</comment>
<dbReference type="EMBL" id="SACT01000004">
    <property type="protein sequence ID" value="RVT50912.1"/>
    <property type="molecule type" value="Genomic_DNA"/>
</dbReference>
<proteinExistence type="predicted"/>
<keyword evidence="1" id="KW-0732">Signal</keyword>
<organism evidence="3 4">
    <name type="scientific">Rubrivivax albus</name>
    <dbReference type="NCBI Taxonomy" id="2499835"/>
    <lineage>
        <taxon>Bacteria</taxon>
        <taxon>Pseudomonadati</taxon>
        <taxon>Pseudomonadota</taxon>
        <taxon>Betaproteobacteria</taxon>
        <taxon>Burkholderiales</taxon>
        <taxon>Sphaerotilaceae</taxon>
        <taxon>Rubrivivax</taxon>
    </lineage>
</organism>
<evidence type="ECO:0000256" key="1">
    <source>
        <dbReference type="SAM" id="SignalP"/>
    </source>
</evidence>
<reference evidence="3 4" key="1">
    <citation type="submission" date="2019-01" db="EMBL/GenBank/DDBJ databases">
        <authorList>
            <person name="Chen W.-M."/>
        </authorList>
    </citation>
    <scope>NUCLEOTIDE SEQUENCE [LARGE SCALE GENOMIC DNA]</scope>
    <source>
        <strain evidence="3 4">ICH-3</strain>
    </source>
</reference>
<feature type="domain" description="Ice-binding protein C-terminal" evidence="2">
    <location>
        <begin position="233"/>
        <end position="255"/>
    </location>
</feature>
<evidence type="ECO:0000313" key="4">
    <source>
        <dbReference type="Proteomes" id="UP000288178"/>
    </source>
</evidence>